<comment type="similarity">
    <text evidence="2">Belongs to the glycosyl hydrolase 3 family.</text>
</comment>
<reference evidence="9" key="1">
    <citation type="submission" date="2018-05" db="EMBL/GenBank/DDBJ databases">
        <title>Draft genome sequence of Stemphylium lycopersici strain CIDEFI 213.</title>
        <authorList>
            <person name="Medina R."/>
            <person name="Franco M.E.E."/>
            <person name="Lucentini C.G."/>
            <person name="Saparrat M.C.N."/>
            <person name="Balatti P.A."/>
        </authorList>
    </citation>
    <scope>NUCLEOTIDE SEQUENCE [LARGE SCALE GENOMIC DNA]</scope>
    <source>
        <strain evidence="9">CIDEFI 213</strain>
    </source>
</reference>
<evidence type="ECO:0000259" key="7">
    <source>
        <dbReference type="Pfam" id="PF01915"/>
    </source>
</evidence>
<organism evidence="8 9">
    <name type="scientific">Stemphylium lycopersici</name>
    <name type="common">Tomato gray leaf spot disease fungus</name>
    <name type="synonym">Thyrospora lycopersici</name>
    <dbReference type="NCBI Taxonomy" id="183478"/>
    <lineage>
        <taxon>Eukaryota</taxon>
        <taxon>Fungi</taxon>
        <taxon>Dikarya</taxon>
        <taxon>Ascomycota</taxon>
        <taxon>Pezizomycotina</taxon>
        <taxon>Dothideomycetes</taxon>
        <taxon>Pleosporomycetidae</taxon>
        <taxon>Pleosporales</taxon>
        <taxon>Pleosporineae</taxon>
        <taxon>Pleosporaceae</taxon>
        <taxon>Stemphylium</taxon>
    </lineage>
</organism>
<dbReference type="AlphaFoldDB" id="A0A364MX02"/>
<keyword evidence="4" id="KW-0378">Hydrolase</keyword>
<keyword evidence="6" id="KW-0326">Glycosidase</keyword>
<dbReference type="Proteomes" id="UP000249619">
    <property type="component" value="Unassembled WGS sequence"/>
</dbReference>
<evidence type="ECO:0000313" key="9">
    <source>
        <dbReference type="Proteomes" id="UP000249619"/>
    </source>
</evidence>
<dbReference type="EMBL" id="QGDH01000122">
    <property type="protein sequence ID" value="RAR06045.1"/>
    <property type="molecule type" value="Genomic_DNA"/>
</dbReference>
<dbReference type="Pfam" id="PF01915">
    <property type="entry name" value="Glyco_hydro_3_C"/>
    <property type="match status" value="1"/>
</dbReference>
<dbReference type="STRING" id="183478.A0A364MX02"/>
<accession>A0A364MX02</accession>
<feature type="domain" description="Glycoside hydrolase family 3 C-terminal" evidence="7">
    <location>
        <begin position="100"/>
        <end position="209"/>
    </location>
</feature>
<evidence type="ECO:0000256" key="1">
    <source>
        <dbReference type="ARBA" id="ARBA00000448"/>
    </source>
</evidence>
<dbReference type="SUPFAM" id="SSF52279">
    <property type="entry name" value="Beta-D-glucan exohydrolase, C-terminal domain"/>
    <property type="match status" value="1"/>
</dbReference>
<evidence type="ECO:0000313" key="8">
    <source>
        <dbReference type="EMBL" id="RAR06045.1"/>
    </source>
</evidence>
<evidence type="ECO:0000256" key="5">
    <source>
        <dbReference type="ARBA" id="ARBA00023277"/>
    </source>
</evidence>
<dbReference type="GO" id="GO:0009251">
    <property type="term" value="P:glucan catabolic process"/>
    <property type="evidence" value="ECO:0007669"/>
    <property type="project" value="TreeGrafter"/>
</dbReference>
<name>A0A364MX02_STELY</name>
<keyword evidence="5" id="KW-0119">Carbohydrate metabolism</keyword>
<protein>
    <recommendedName>
        <fullName evidence="3">beta-glucosidase</fullName>
        <ecNumber evidence="3">3.2.1.21</ecNumber>
    </recommendedName>
</protein>
<dbReference type="InterPro" id="IPR002772">
    <property type="entry name" value="Glyco_hydro_3_C"/>
</dbReference>
<sequence length="235" mass="25717">MTAYNQVNSVHVTEDRSTLKDILLISNVENHRPEPSFLGSGTLEETGAKDLVAGGWYRITVQLGRAKTSTRRTPSTVDFGPGDLRFGGFLRIDLEEAIEAAANPNAVMVVQSGTPVAIPWSDKAKAILHTWYGGNEGGKAIADVVLGAVKPSGKLPLTFPCQLNDNPTYFNYRSEGGRVLYDQDPYVGYRYYEQTEVAALFPFGHGLLYTTFSLSNLKLAVDTQSDCLNVALHRD</sequence>
<evidence type="ECO:0000256" key="4">
    <source>
        <dbReference type="ARBA" id="ARBA00022801"/>
    </source>
</evidence>
<evidence type="ECO:0000256" key="6">
    <source>
        <dbReference type="ARBA" id="ARBA00023295"/>
    </source>
</evidence>
<dbReference type="PANTHER" id="PTHR42715:SF27">
    <property type="entry name" value="BETA-GLUCOSIDASE-RELATED"/>
    <property type="match status" value="1"/>
</dbReference>
<dbReference type="InterPro" id="IPR050288">
    <property type="entry name" value="Cellulose_deg_GH3"/>
</dbReference>
<dbReference type="Gene3D" id="2.60.120.260">
    <property type="entry name" value="Galactose-binding domain-like"/>
    <property type="match status" value="1"/>
</dbReference>
<comment type="caution">
    <text evidence="8">The sequence shown here is derived from an EMBL/GenBank/DDBJ whole genome shotgun (WGS) entry which is preliminary data.</text>
</comment>
<dbReference type="EC" id="3.2.1.21" evidence="3"/>
<dbReference type="InterPro" id="IPR036881">
    <property type="entry name" value="Glyco_hydro_3_C_sf"/>
</dbReference>
<dbReference type="GO" id="GO:0008422">
    <property type="term" value="F:beta-glucosidase activity"/>
    <property type="evidence" value="ECO:0007669"/>
    <property type="project" value="UniProtKB-EC"/>
</dbReference>
<comment type="catalytic activity">
    <reaction evidence="1">
        <text>Hydrolysis of terminal, non-reducing beta-D-glucosyl residues with release of beta-D-glucose.</text>
        <dbReference type="EC" id="3.2.1.21"/>
    </reaction>
</comment>
<dbReference type="Gene3D" id="3.40.50.1700">
    <property type="entry name" value="Glycoside hydrolase family 3 C-terminal domain"/>
    <property type="match status" value="1"/>
</dbReference>
<dbReference type="PANTHER" id="PTHR42715">
    <property type="entry name" value="BETA-GLUCOSIDASE"/>
    <property type="match status" value="1"/>
</dbReference>
<gene>
    <name evidence="8" type="ORF">DDE83_007114</name>
</gene>
<keyword evidence="9" id="KW-1185">Reference proteome</keyword>
<evidence type="ECO:0000256" key="3">
    <source>
        <dbReference type="ARBA" id="ARBA00012744"/>
    </source>
</evidence>
<proteinExistence type="inferred from homology"/>
<evidence type="ECO:0000256" key="2">
    <source>
        <dbReference type="ARBA" id="ARBA00005336"/>
    </source>
</evidence>